<accession>A0A7E4VWH2</accession>
<reference evidence="2" key="1">
    <citation type="journal article" date="2013" name="Genetics">
        <title>The draft genome and transcriptome of Panagrellus redivivus are shaped by the harsh demands of a free-living lifestyle.</title>
        <authorList>
            <person name="Srinivasan J."/>
            <person name="Dillman A.R."/>
            <person name="Macchietto M.G."/>
            <person name="Heikkinen L."/>
            <person name="Lakso M."/>
            <person name="Fracchia K.M."/>
            <person name="Antoshechkin I."/>
            <person name="Mortazavi A."/>
            <person name="Wong G."/>
            <person name="Sternberg P.W."/>
        </authorList>
    </citation>
    <scope>NUCLEOTIDE SEQUENCE [LARGE SCALE GENOMIC DNA]</scope>
    <source>
        <strain evidence="2">MT8872</strain>
    </source>
</reference>
<organism evidence="2 3">
    <name type="scientific">Panagrellus redivivus</name>
    <name type="common">Microworm</name>
    <dbReference type="NCBI Taxonomy" id="6233"/>
    <lineage>
        <taxon>Eukaryota</taxon>
        <taxon>Metazoa</taxon>
        <taxon>Ecdysozoa</taxon>
        <taxon>Nematoda</taxon>
        <taxon>Chromadorea</taxon>
        <taxon>Rhabditida</taxon>
        <taxon>Tylenchina</taxon>
        <taxon>Panagrolaimomorpha</taxon>
        <taxon>Panagrolaimoidea</taxon>
        <taxon>Panagrolaimidae</taxon>
        <taxon>Panagrellus</taxon>
    </lineage>
</organism>
<evidence type="ECO:0000313" key="3">
    <source>
        <dbReference type="WBParaSite" id="Pan_g4371.t1"/>
    </source>
</evidence>
<keyword evidence="2" id="KW-1185">Reference proteome</keyword>
<feature type="region of interest" description="Disordered" evidence="1">
    <location>
        <begin position="56"/>
        <end position="77"/>
    </location>
</feature>
<protein>
    <submittedName>
        <fullName evidence="3">SAP domain-containing protein</fullName>
    </submittedName>
</protein>
<dbReference type="AlphaFoldDB" id="A0A7E4VWH2"/>
<evidence type="ECO:0000313" key="2">
    <source>
        <dbReference type="Proteomes" id="UP000492821"/>
    </source>
</evidence>
<feature type="region of interest" description="Disordered" evidence="1">
    <location>
        <begin position="456"/>
        <end position="545"/>
    </location>
</feature>
<name>A0A7E4VWH2_PANRE</name>
<sequence length="545" mass="60597">MSARGLPAIAEMQAMDYRKQLVPLAKKHGVRANMKKDAIIEALDEVFRNLRYQEAARDHSADRTPPPAPPPQQSPPDARRVTLFEVQNDGQPQQRRITIDHLKTLKWNDLRRTAKTHNVKAAGTRESIIADLVQALNLQEDAPPPPEAPVLVREPRYSTHINSQDRRQHRMPAINENTDQHDDNRSDSFNAVGEGENVVPEAVRPENVVAEAIQTENEVPEDIPEPIPLQSPSFYKAIDKYAKLQVHAKLHGIKPSLKAEDIRSALIEKAKAAAADRRPTIDTSVNVFIDMCPEVPVMVYDEIDYFPPNLDNGDAYDASADLYDSAAHRPDGSIVFHPVHGGGDSIKSEPLSFAEVLSFEEAHSNEPISSSPVPADDSGRATRSRSRSIHDYFDELGVSRIEPVPNPVTPPNAELPYHRSSETYTIRNGTTYIVKGGASNVANCADSTRWPSALATGSDFTKSMPEPATPPVALDFSTPKRRPQYTREEFKQVVNPGSSPFRHGNSRRSRSVATPQMKRIDELSTPKKVTPRYTPKTDSLPRWKS</sequence>
<dbReference type="WBParaSite" id="Pan_g4371.t1">
    <property type="protein sequence ID" value="Pan_g4371.t1"/>
    <property type="gene ID" value="Pan_g4371"/>
</dbReference>
<proteinExistence type="predicted"/>
<reference evidence="3" key="2">
    <citation type="submission" date="2020-10" db="UniProtKB">
        <authorList>
            <consortium name="WormBaseParasite"/>
        </authorList>
    </citation>
    <scope>IDENTIFICATION</scope>
</reference>
<feature type="compositionally biased region" description="Pro residues" evidence="1">
    <location>
        <begin position="64"/>
        <end position="74"/>
    </location>
</feature>
<feature type="region of interest" description="Disordered" evidence="1">
    <location>
        <begin position="364"/>
        <end position="386"/>
    </location>
</feature>
<dbReference type="Proteomes" id="UP000492821">
    <property type="component" value="Unassembled WGS sequence"/>
</dbReference>
<evidence type="ECO:0000256" key="1">
    <source>
        <dbReference type="SAM" id="MobiDB-lite"/>
    </source>
</evidence>